<protein>
    <recommendedName>
        <fullName evidence="1">BRWD/PHIP N-terminal domain-containing protein</fullName>
    </recommendedName>
</protein>
<dbReference type="GO" id="GO:0007010">
    <property type="term" value="P:cytoskeleton organization"/>
    <property type="evidence" value="ECO:0007669"/>
    <property type="project" value="TreeGrafter"/>
</dbReference>
<sequence>MDPRKCTLSGGATSLAMTPPSILNRLNEKARFEKEERDTGHVVEAGVDIDIREVYFFIMHFLSLGPCQRTFEQFGNDLLEHQLLPRRFHAWFSRSGMRMLPLSH</sequence>
<dbReference type="Proteomes" id="UP000315295">
    <property type="component" value="Unassembled WGS sequence"/>
</dbReference>
<dbReference type="Pfam" id="PF25437">
    <property type="entry name" value="BRWD1_N"/>
    <property type="match status" value="1"/>
</dbReference>
<dbReference type="GO" id="GO:0006357">
    <property type="term" value="P:regulation of transcription by RNA polymerase II"/>
    <property type="evidence" value="ECO:0007669"/>
    <property type="project" value="TreeGrafter"/>
</dbReference>
<evidence type="ECO:0000313" key="2">
    <source>
        <dbReference type="EMBL" id="TQE10088.1"/>
    </source>
</evidence>
<dbReference type="AlphaFoldDB" id="A0A540NGC0"/>
<evidence type="ECO:0000313" key="3">
    <source>
        <dbReference type="Proteomes" id="UP000315295"/>
    </source>
</evidence>
<dbReference type="PANTHER" id="PTHR16266">
    <property type="entry name" value="WD REPEAT DOMAIN 9"/>
    <property type="match status" value="1"/>
</dbReference>
<comment type="caution">
    <text evidence="2">The sequence shown here is derived from an EMBL/GenBank/DDBJ whole genome shotgun (WGS) entry which is preliminary data.</text>
</comment>
<dbReference type="InterPro" id="IPR057452">
    <property type="entry name" value="BRWD/PHIP_N"/>
</dbReference>
<proteinExistence type="predicted"/>
<gene>
    <name evidence="2" type="ORF">C1H46_004258</name>
</gene>
<evidence type="ECO:0000259" key="1">
    <source>
        <dbReference type="Pfam" id="PF25437"/>
    </source>
</evidence>
<reference evidence="2 3" key="1">
    <citation type="journal article" date="2019" name="G3 (Bethesda)">
        <title>Sequencing of a Wild Apple (Malus baccata) Genome Unravels the Differences Between Cultivated and Wild Apple Species Regarding Disease Resistance and Cold Tolerance.</title>
        <authorList>
            <person name="Chen X."/>
        </authorList>
    </citation>
    <scope>NUCLEOTIDE SEQUENCE [LARGE SCALE GENOMIC DNA]</scope>
    <source>
        <strain evidence="3">cv. Shandingzi</strain>
        <tissue evidence="2">Leaves</tissue>
    </source>
</reference>
<dbReference type="GO" id="GO:0008360">
    <property type="term" value="P:regulation of cell shape"/>
    <property type="evidence" value="ECO:0007669"/>
    <property type="project" value="TreeGrafter"/>
</dbReference>
<keyword evidence="3" id="KW-1185">Reference proteome</keyword>
<accession>A0A540NGC0</accession>
<feature type="domain" description="BRWD/PHIP N-terminal" evidence="1">
    <location>
        <begin position="41"/>
        <end position="93"/>
    </location>
</feature>
<dbReference type="STRING" id="106549.A0A540NGC0"/>
<dbReference type="PANTHER" id="PTHR16266:SF17">
    <property type="entry name" value="BRWD3"/>
    <property type="match status" value="1"/>
</dbReference>
<dbReference type="InterPro" id="IPR052060">
    <property type="entry name" value="Bromo_WD_repeat"/>
</dbReference>
<dbReference type="GO" id="GO:0005634">
    <property type="term" value="C:nucleus"/>
    <property type="evidence" value="ECO:0007669"/>
    <property type="project" value="TreeGrafter"/>
</dbReference>
<name>A0A540NGC0_MALBA</name>
<organism evidence="2 3">
    <name type="scientific">Malus baccata</name>
    <name type="common">Siberian crab apple</name>
    <name type="synonym">Pyrus baccata</name>
    <dbReference type="NCBI Taxonomy" id="106549"/>
    <lineage>
        <taxon>Eukaryota</taxon>
        <taxon>Viridiplantae</taxon>
        <taxon>Streptophyta</taxon>
        <taxon>Embryophyta</taxon>
        <taxon>Tracheophyta</taxon>
        <taxon>Spermatophyta</taxon>
        <taxon>Magnoliopsida</taxon>
        <taxon>eudicotyledons</taxon>
        <taxon>Gunneridae</taxon>
        <taxon>Pentapetalae</taxon>
        <taxon>rosids</taxon>
        <taxon>fabids</taxon>
        <taxon>Rosales</taxon>
        <taxon>Rosaceae</taxon>
        <taxon>Amygdaloideae</taxon>
        <taxon>Maleae</taxon>
        <taxon>Malus</taxon>
    </lineage>
</organism>
<dbReference type="EMBL" id="VIEB01000048">
    <property type="protein sequence ID" value="TQE10088.1"/>
    <property type="molecule type" value="Genomic_DNA"/>
</dbReference>